<sequence>SAGDPLFLPVPLENLFEHPPDGDSVDTDFSFKTDDSSAGGDDDPDEAAFQFVVLASPDELQVSVDKRDGSHWDVFGCEDAVTEGEHTVSMVCTDFSERSDCHKIGLGHGVPGTILQMPPGCGPGKYAVAKSMEPADGEDHVKLLPRRLAHLAPQKPTVYSLTFDYDFGHVPRDLGSTQMRIDFSNQDDYWDTVVAGDDYHFGGLETRDRHERWFGTSILEWLSQLVKPEIKREFMHRYDDTLTAKLIDETWSCSKGDMSYEGHLLAQALLKIKVESSFGFTLIANDLSLPLDLSQTVAKVFYEKKSVILNIPFPGASFKIPGIATIGPQLTVEGSIDASFAVAGTIETKLEIAKWEVRQVVPDNGDDAYKPKEIGKGDTSLDRTGDFGGIKKPEFYAGVAVQGDVTARLSAAAEFGVRFADRWDVDPAAAAVVGEASVMAKLTAGVSTDAVCPFTYSLDVGARLYARVQAPEVFGWPGGQYELTPKWNKGIIEAGTCPELGAIPSQRDLDLVESAANLSTADNPVYGPVLSLPVGKFFCPPSSDDSENESSSCQDVKAAWDQDKYLNEDYDGMRRRKREAPEDALLDVVDEQDLDDVEGEILAHLVGRSVSRKPIKACSLKTTFSYPTDGSLDGDALVYGWEQPDVCGSYDWGGPLDARVAGTSYHSEHILEAQMVVQFFAYMDEKIDSVANPDPSASSNKKRISFCEYVNVMFDIDAVAAPGLDTARGFAATLTPINHIAAQFPTHQWKTEEYVSLEAVINTPAKGKAWGADDNIINTSSWLADRLPTAAGARAMLKAMRSLVGSRVYHNDGTVLGILRAQKARVGAVLDLLDKTLLPANPPQGFTAWPQQGYGLQSEWDAFMKGEFLLMQTKTMKVIYESIGPLKEQWTGDAVRQANEDQPGDSTAVLATKQGVRNLIDDIEAMDDYLATMPPWQSAF</sequence>
<accession>A0A0G4N169</accession>
<feature type="region of interest" description="Disordered" evidence="1">
    <location>
        <begin position="11"/>
        <end position="45"/>
    </location>
</feature>
<name>A0A0G4N169_VERLO</name>
<evidence type="ECO:0000313" key="2">
    <source>
        <dbReference type="EMBL" id="CRK40218.1"/>
    </source>
</evidence>
<organism evidence="2 3">
    <name type="scientific">Verticillium longisporum</name>
    <name type="common">Verticillium dahliae var. longisporum</name>
    <dbReference type="NCBI Taxonomy" id="100787"/>
    <lineage>
        <taxon>Eukaryota</taxon>
        <taxon>Fungi</taxon>
        <taxon>Dikarya</taxon>
        <taxon>Ascomycota</taxon>
        <taxon>Pezizomycotina</taxon>
        <taxon>Sordariomycetes</taxon>
        <taxon>Hypocreomycetidae</taxon>
        <taxon>Glomerellales</taxon>
        <taxon>Plectosphaerellaceae</taxon>
        <taxon>Verticillium</taxon>
    </lineage>
</organism>
<feature type="non-terminal residue" evidence="2">
    <location>
        <position position="1"/>
    </location>
</feature>
<evidence type="ECO:0000313" key="3">
    <source>
        <dbReference type="Proteomes" id="UP000045706"/>
    </source>
</evidence>
<proteinExistence type="predicted"/>
<gene>
    <name evidence="2" type="ORF">BN1723_015683</name>
</gene>
<evidence type="ECO:0000256" key="1">
    <source>
        <dbReference type="SAM" id="MobiDB-lite"/>
    </source>
</evidence>
<dbReference type="EMBL" id="CVQI01031986">
    <property type="protein sequence ID" value="CRK40218.1"/>
    <property type="molecule type" value="Genomic_DNA"/>
</dbReference>
<dbReference type="Proteomes" id="UP000045706">
    <property type="component" value="Unassembled WGS sequence"/>
</dbReference>
<protein>
    <submittedName>
        <fullName evidence="2">Uncharacterized protein</fullName>
    </submittedName>
</protein>
<reference evidence="3" key="1">
    <citation type="submission" date="2015-05" db="EMBL/GenBank/DDBJ databases">
        <authorList>
            <person name="Fogelqvist Johan"/>
        </authorList>
    </citation>
    <scope>NUCLEOTIDE SEQUENCE [LARGE SCALE GENOMIC DNA]</scope>
</reference>
<dbReference type="AlphaFoldDB" id="A0A0G4N169"/>